<dbReference type="Pfam" id="PF13565">
    <property type="entry name" value="HTH_32"/>
    <property type="match status" value="1"/>
</dbReference>
<evidence type="ECO:0000313" key="2">
    <source>
        <dbReference type="EMBL" id="MBM7085157.1"/>
    </source>
</evidence>
<feature type="region of interest" description="Disordered" evidence="1">
    <location>
        <begin position="302"/>
        <end position="331"/>
    </location>
</feature>
<keyword evidence="3" id="KW-1185">Reference proteome</keyword>
<comment type="caution">
    <text evidence="2">The sequence shown here is derived from an EMBL/GenBank/DDBJ whole genome shotgun (WGS) entry which is preliminary data.</text>
</comment>
<dbReference type="InterPro" id="IPR047655">
    <property type="entry name" value="Transpos_IS630-like"/>
</dbReference>
<sequence>MGKGRPKARLVLTDEEREQLTKGARAAHSTQSFAIRCRIVLACAEGATNIEVATRLNVSPATVGKWRSRFAATRLPGLADDPRAGRPRSVRPEQVDGVVAATLDATPAPARRWSRASMATYSGLSASTVGRIWRRFDLRPHLQDGLTLATDPGFVARVVALVGLYRQHPGRTLALCATPRDDRPATGHPVDRGGGPPAAGPPPGYRPVPAAPRPEQLVATAGADPDRPRHAGAYRRFLVTVDRAVPVDLEVHLVADDPAVHDAPAVRGWLTRHPRFHLHLLPAGDSWAGQVHRWSRLLAGRDPAAAGPTPGHPGEPVAHNADGPGPHAAGDATGLTTAARWVAGAEEIHRARVRHHERTSGASTSVEREVSGRLSTLPTGM</sequence>
<proteinExistence type="predicted"/>
<dbReference type="InterPro" id="IPR009057">
    <property type="entry name" value="Homeodomain-like_sf"/>
</dbReference>
<dbReference type="SUPFAM" id="SSF46689">
    <property type="entry name" value="Homeodomain-like"/>
    <property type="match status" value="1"/>
</dbReference>
<dbReference type="RefSeq" id="WP_204960391.1">
    <property type="nucleotide sequence ID" value="NZ_JAFEUO010000006.1"/>
</dbReference>
<protein>
    <submittedName>
        <fullName evidence="2">IS630 family transposase</fullName>
    </submittedName>
</protein>
<dbReference type="EMBL" id="JAFEUO010000006">
    <property type="protein sequence ID" value="MBM7085157.1"/>
    <property type="molecule type" value="Genomic_DNA"/>
</dbReference>
<feature type="compositionally biased region" description="Basic and acidic residues" evidence="1">
    <location>
        <begin position="179"/>
        <end position="191"/>
    </location>
</feature>
<feature type="region of interest" description="Disordered" evidence="1">
    <location>
        <begin position="176"/>
        <end position="211"/>
    </location>
</feature>
<reference evidence="2 3" key="1">
    <citation type="submission" date="2021-02" db="EMBL/GenBank/DDBJ databases">
        <authorList>
            <person name="Lee D.-H."/>
        </authorList>
    </citation>
    <scope>NUCLEOTIDE SEQUENCE [LARGE SCALE GENOMIC DNA]</scope>
    <source>
        <strain evidence="2 3">MMS20-R2-29</strain>
    </source>
</reference>
<gene>
    <name evidence="2" type="ORF">JQN84_21795</name>
</gene>
<name>A0ABS2JF73_9ACTN</name>
<dbReference type="NCBIfam" id="NF033545">
    <property type="entry name" value="transpos_IS630"/>
    <property type="match status" value="1"/>
</dbReference>
<organism evidence="2 3">
    <name type="scientific">Micromonospora humidisoli</name>
    <dbReference type="NCBI Taxonomy" id="2807622"/>
    <lineage>
        <taxon>Bacteria</taxon>
        <taxon>Bacillati</taxon>
        <taxon>Actinomycetota</taxon>
        <taxon>Actinomycetes</taxon>
        <taxon>Micromonosporales</taxon>
        <taxon>Micromonosporaceae</taxon>
        <taxon>Micromonospora</taxon>
    </lineage>
</organism>
<accession>A0ABS2JF73</accession>
<dbReference type="Proteomes" id="UP000809587">
    <property type="component" value="Unassembled WGS sequence"/>
</dbReference>
<evidence type="ECO:0000313" key="3">
    <source>
        <dbReference type="Proteomes" id="UP000809587"/>
    </source>
</evidence>
<evidence type="ECO:0000256" key="1">
    <source>
        <dbReference type="SAM" id="MobiDB-lite"/>
    </source>
</evidence>
<feature type="region of interest" description="Disordered" evidence="1">
    <location>
        <begin position="353"/>
        <end position="381"/>
    </location>
</feature>
<feature type="compositionally biased region" description="Pro residues" evidence="1">
    <location>
        <begin position="198"/>
        <end position="211"/>
    </location>
</feature>
<feature type="compositionally biased region" description="Low complexity" evidence="1">
    <location>
        <begin position="303"/>
        <end position="331"/>
    </location>
</feature>